<keyword evidence="7" id="KW-0833">Ubl conjugation pathway</keyword>
<dbReference type="EMBL" id="GL833972">
    <property type="protein sequence ID" value="EGB01950.1"/>
    <property type="molecule type" value="Genomic_DNA"/>
</dbReference>
<dbReference type="PROSITE" id="PS50089">
    <property type="entry name" value="ZF_RING_2"/>
    <property type="match status" value="1"/>
</dbReference>
<comment type="catalytic activity">
    <reaction evidence="1">
        <text>[E2 ubiquitin-conjugating enzyme]-S-ubiquitinyl-L-cysteine + [acceptor protein]-L-lysine = [E2 ubiquitin-conjugating enzyme]-L-cysteine + [acceptor protein]-N(6)-ubiquitinyl-L-lysine.</text>
        <dbReference type="EC" id="2.3.2.31"/>
    </reaction>
</comment>
<sequence length="321" mass="33882">PRGVCRRCDEPSAVRAPVKTLSCSICFDEVHADFLASLGACGHTLCASCSIGYVRNALGDVEANVTKEGIRCPLHVAGCASFVTQDVVETLVARDIRDDMRGDCLPLASEEYDRLARFLDEAHVAKAERFYCCHPTCGRLFAVPHRDVLAKSTRDLLNDEVVHVADAADAADAGDVELAGVGEPARTPRSSSALLGSLSDSLRGRIEAEPPFATCPYCERASCVRCKVPAHRLVQCSDVATGGDGDALTAAFVSATSKACPRCGFRITHSHGHACHHIKPGSGCPNCGHHFCYACLAPGIVPPGPSSVDDIEGWRATGGAP</sequence>
<dbReference type="GO" id="GO:0061630">
    <property type="term" value="F:ubiquitin protein ligase activity"/>
    <property type="evidence" value="ECO:0007669"/>
    <property type="project" value="UniProtKB-EC"/>
</dbReference>
<dbReference type="SMART" id="SM00647">
    <property type="entry name" value="IBR"/>
    <property type="match status" value="1"/>
</dbReference>
<keyword evidence="4" id="KW-0479">Metal-binding</keyword>
<dbReference type="Gene3D" id="1.20.120.1750">
    <property type="match status" value="1"/>
</dbReference>
<evidence type="ECO:0000256" key="2">
    <source>
        <dbReference type="ARBA" id="ARBA00012251"/>
    </source>
</evidence>
<keyword evidence="6 9" id="KW-0863">Zinc-finger</keyword>
<evidence type="ECO:0000256" key="5">
    <source>
        <dbReference type="ARBA" id="ARBA00022737"/>
    </source>
</evidence>
<keyword evidence="5" id="KW-0677">Repeat</keyword>
<evidence type="ECO:0000256" key="4">
    <source>
        <dbReference type="ARBA" id="ARBA00022723"/>
    </source>
</evidence>
<evidence type="ECO:0000313" key="13">
    <source>
        <dbReference type="Proteomes" id="UP000002729"/>
    </source>
</evidence>
<accession>F0YSF9</accession>
<organism evidence="13">
    <name type="scientific">Aureococcus anophagefferens</name>
    <name type="common">Harmful bloom alga</name>
    <dbReference type="NCBI Taxonomy" id="44056"/>
    <lineage>
        <taxon>Eukaryota</taxon>
        <taxon>Sar</taxon>
        <taxon>Stramenopiles</taxon>
        <taxon>Ochrophyta</taxon>
        <taxon>Pelagophyceae</taxon>
        <taxon>Pelagomonadales</taxon>
        <taxon>Pelagomonadaceae</taxon>
        <taxon>Aureococcus</taxon>
    </lineage>
</organism>
<feature type="domain" description="RING-type" evidence="11">
    <location>
        <begin position="19"/>
        <end position="321"/>
    </location>
</feature>
<keyword evidence="3" id="KW-0808">Transferase</keyword>
<dbReference type="GeneID" id="20227427"/>
<evidence type="ECO:0000256" key="8">
    <source>
        <dbReference type="ARBA" id="ARBA00022833"/>
    </source>
</evidence>
<evidence type="ECO:0000256" key="1">
    <source>
        <dbReference type="ARBA" id="ARBA00001798"/>
    </source>
</evidence>
<dbReference type="Pfam" id="PF00097">
    <property type="entry name" value="zf-C3HC4"/>
    <property type="match status" value="1"/>
</dbReference>
<dbReference type="EC" id="2.3.2.31" evidence="2"/>
<dbReference type="OrthoDB" id="1431934at2759"/>
<dbReference type="GO" id="GO:0016567">
    <property type="term" value="P:protein ubiquitination"/>
    <property type="evidence" value="ECO:0007669"/>
    <property type="project" value="InterPro"/>
</dbReference>
<feature type="non-terminal residue" evidence="12">
    <location>
        <position position="1"/>
    </location>
</feature>
<dbReference type="PROSITE" id="PS51873">
    <property type="entry name" value="TRIAD"/>
    <property type="match status" value="1"/>
</dbReference>
<dbReference type="InterPro" id="IPR031127">
    <property type="entry name" value="E3_UB_ligase_RBR"/>
</dbReference>
<reference evidence="12 13" key="1">
    <citation type="journal article" date="2011" name="Proc. Natl. Acad. Sci. U.S.A.">
        <title>Niche of harmful alga Aureococcus anophagefferens revealed through ecogenomics.</title>
        <authorList>
            <person name="Gobler C.J."/>
            <person name="Berry D.L."/>
            <person name="Dyhrman S.T."/>
            <person name="Wilhelm S.W."/>
            <person name="Salamov A."/>
            <person name="Lobanov A.V."/>
            <person name="Zhang Y."/>
            <person name="Collier J.L."/>
            <person name="Wurch L.L."/>
            <person name="Kustka A.B."/>
            <person name="Dill B.D."/>
            <person name="Shah M."/>
            <person name="VerBerkmoes N.C."/>
            <person name="Kuo A."/>
            <person name="Terry A."/>
            <person name="Pangilinan J."/>
            <person name="Lindquist E.A."/>
            <person name="Lucas S."/>
            <person name="Paulsen I.T."/>
            <person name="Hattenrath-Lehmann T.K."/>
            <person name="Talmage S.C."/>
            <person name="Walker E.A."/>
            <person name="Koch F."/>
            <person name="Burson A.M."/>
            <person name="Marcoval M.A."/>
            <person name="Tang Y.Z."/>
            <person name="Lecleir G.R."/>
            <person name="Coyne K.J."/>
            <person name="Berg G.M."/>
            <person name="Bertrand E.M."/>
            <person name="Saito M.A."/>
            <person name="Gladyshev V.N."/>
            <person name="Grigoriev I.V."/>
        </authorList>
    </citation>
    <scope>NUCLEOTIDE SEQUENCE [LARGE SCALE GENOMIC DNA]</scope>
    <source>
        <strain evidence="13">CCMP 1984</strain>
    </source>
</reference>
<evidence type="ECO:0000256" key="3">
    <source>
        <dbReference type="ARBA" id="ARBA00022679"/>
    </source>
</evidence>
<keyword evidence="8" id="KW-0862">Zinc</keyword>
<dbReference type="SUPFAM" id="SSF57850">
    <property type="entry name" value="RING/U-box"/>
    <property type="match status" value="2"/>
</dbReference>
<dbReference type="Gene3D" id="3.30.40.10">
    <property type="entry name" value="Zinc/RING finger domain, C3HC4 (zinc finger)"/>
    <property type="match status" value="1"/>
</dbReference>
<feature type="domain" description="RING-type" evidence="10">
    <location>
        <begin position="23"/>
        <end position="75"/>
    </location>
</feature>
<proteinExistence type="predicted"/>
<dbReference type="InterPro" id="IPR018957">
    <property type="entry name" value="Znf_C3HC4_RING-type"/>
</dbReference>
<dbReference type="InterPro" id="IPR002867">
    <property type="entry name" value="IBR_dom"/>
</dbReference>
<name>F0YSF9_AURAN</name>
<evidence type="ECO:0000313" key="12">
    <source>
        <dbReference type="EMBL" id="EGB01950.1"/>
    </source>
</evidence>
<evidence type="ECO:0000259" key="11">
    <source>
        <dbReference type="PROSITE" id="PS51873"/>
    </source>
</evidence>
<dbReference type="InterPro" id="IPR044066">
    <property type="entry name" value="TRIAD_supradom"/>
</dbReference>
<dbReference type="InterPro" id="IPR013083">
    <property type="entry name" value="Znf_RING/FYVE/PHD"/>
</dbReference>
<dbReference type="CDD" id="cd20336">
    <property type="entry name" value="Rcat_RBR"/>
    <property type="match status" value="1"/>
</dbReference>
<dbReference type="InterPro" id="IPR001841">
    <property type="entry name" value="Znf_RING"/>
</dbReference>
<dbReference type="AlphaFoldDB" id="F0YSF9"/>
<dbReference type="KEGG" id="aaf:AURANDRAFT_69336"/>
<dbReference type="InParanoid" id="F0YSF9"/>
<evidence type="ECO:0000256" key="9">
    <source>
        <dbReference type="PROSITE-ProRule" id="PRU00175"/>
    </source>
</evidence>
<keyword evidence="13" id="KW-1185">Reference proteome</keyword>
<dbReference type="Proteomes" id="UP000002729">
    <property type="component" value="Unassembled WGS sequence"/>
</dbReference>
<dbReference type="GO" id="GO:0008270">
    <property type="term" value="F:zinc ion binding"/>
    <property type="evidence" value="ECO:0007669"/>
    <property type="project" value="UniProtKB-KW"/>
</dbReference>
<dbReference type="PANTHER" id="PTHR11685">
    <property type="entry name" value="RBR FAMILY RING FINGER AND IBR DOMAIN-CONTAINING"/>
    <property type="match status" value="1"/>
</dbReference>
<evidence type="ECO:0000256" key="7">
    <source>
        <dbReference type="ARBA" id="ARBA00022786"/>
    </source>
</evidence>
<protein>
    <recommendedName>
        <fullName evidence="2">RBR-type E3 ubiquitin transferase</fullName>
        <ecNumber evidence="2">2.3.2.31</ecNumber>
    </recommendedName>
</protein>
<dbReference type="RefSeq" id="XP_009043351.1">
    <property type="nucleotide sequence ID" value="XM_009045103.1"/>
</dbReference>
<gene>
    <name evidence="12" type="ORF">AURANDRAFT_69336</name>
</gene>
<evidence type="ECO:0000259" key="10">
    <source>
        <dbReference type="PROSITE" id="PS50089"/>
    </source>
</evidence>
<evidence type="ECO:0000256" key="6">
    <source>
        <dbReference type="ARBA" id="ARBA00022771"/>
    </source>
</evidence>